<dbReference type="NCBIfam" id="NF012162">
    <property type="entry name" value="surf_Nterm_1"/>
    <property type="match status" value="1"/>
</dbReference>
<feature type="region of interest" description="Disordered" evidence="1">
    <location>
        <begin position="480"/>
        <end position="519"/>
    </location>
</feature>
<feature type="compositionally biased region" description="Basic and acidic residues" evidence="1">
    <location>
        <begin position="494"/>
        <end position="511"/>
    </location>
</feature>
<gene>
    <name evidence="5" type="ORF">FOC48_04650</name>
</gene>
<feature type="transmembrane region" description="Helical" evidence="2">
    <location>
        <begin position="521"/>
        <end position="539"/>
    </location>
</feature>
<dbReference type="RefSeq" id="WP_172497876.1">
    <property type="nucleotide sequence ID" value="NZ_CP050965.1"/>
</dbReference>
<protein>
    <submittedName>
        <fullName evidence="5">Thioester-forming surface-anchored protein</fullName>
    </submittedName>
</protein>
<proteinExistence type="predicted"/>
<dbReference type="NCBIfam" id="TIGR03934">
    <property type="entry name" value="TQXA_dom"/>
    <property type="match status" value="1"/>
</dbReference>
<keyword evidence="2" id="KW-1133">Transmembrane helix</keyword>
<sequence>MSRIRNILLTSLVCIFTLTFLVANKSFAVENTGSQGEYKYEIYDNGSTLEGGSHKLEIAELGGTGRVYQGYCFQLTKHFPPTKLSSKKLYKKLQSSDEETLKQYASKYEHNKPELTNLRKQIAKVVTEGYPINKNGYLNELSEQEKIEVTQDAVWYFTEATAPVDKNYSGKNAIAMKTAYLKLIDNKDLDKYTNTKFNIFVPQDESYQAVISVEPVVENIPATPLKPILKKNISAKKIWIDAPDEKPIIYLKLFRHIEDGTEEAVNEAELKKVDSKKDKETTVIWEMLPATNSKGEKFIYSVKEVDETGESLQLKDYVKKENELTVTNTYIKPSINYNNVEISTGGDFIEFIEDTATEHITGENPKKQEEGEDSRTIEETTENNYVEFGEDTATEYITGENLKKQEEGEDSRTIEETTENNYVEFGEDTMPKEESGSNRSNVVEEIEEHNLFEFTENTNTEKIGGENTGNQIEIEESPQTKEFTGQNKHKKYNNLKEKSKENSKETIKEKGSLPNTGSETSTYKCAIAIIIVLVSLLVFRKNITRNIFRK</sequence>
<dbReference type="Pfam" id="PF05738">
    <property type="entry name" value="Cna_B"/>
    <property type="match status" value="1"/>
</dbReference>
<evidence type="ECO:0000259" key="3">
    <source>
        <dbReference type="Pfam" id="PF05738"/>
    </source>
</evidence>
<evidence type="ECO:0000313" key="6">
    <source>
        <dbReference type="Proteomes" id="UP000501205"/>
    </source>
</evidence>
<dbReference type="Proteomes" id="UP000501205">
    <property type="component" value="Chromosome"/>
</dbReference>
<dbReference type="Gene3D" id="2.30.30.670">
    <property type="entry name" value="Thioester domain"/>
    <property type="match status" value="1"/>
</dbReference>
<keyword evidence="6" id="KW-1185">Reference proteome</keyword>
<dbReference type="SUPFAM" id="SSF49478">
    <property type="entry name" value="Cna protein B-type domain"/>
    <property type="match status" value="1"/>
</dbReference>
<dbReference type="EMBL" id="CP050965">
    <property type="protein sequence ID" value="QIX88091.1"/>
    <property type="molecule type" value="Genomic_DNA"/>
</dbReference>
<dbReference type="InterPro" id="IPR008454">
    <property type="entry name" value="Collagen-bd_Cna-like_B-typ_dom"/>
</dbReference>
<keyword evidence="2" id="KW-0812">Transmembrane</keyword>
<dbReference type="InterPro" id="IPR013552">
    <property type="entry name" value="Thioester_dom"/>
</dbReference>
<feature type="domain" description="CNA-B" evidence="3">
    <location>
        <begin position="233"/>
        <end position="329"/>
    </location>
</feature>
<organism evidence="5 6">
    <name type="scientific">Gemella haemolysans</name>
    <dbReference type="NCBI Taxonomy" id="1379"/>
    <lineage>
        <taxon>Bacteria</taxon>
        <taxon>Bacillati</taxon>
        <taxon>Bacillota</taxon>
        <taxon>Bacilli</taxon>
        <taxon>Bacillales</taxon>
        <taxon>Gemellaceae</taxon>
        <taxon>Gemella</taxon>
    </lineage>
</organism>
<reference evidence="5 6" key="1">
    <citation type="submission" date="2019-11" db="EMBL/GenBank/DDBJ databases">
        <title>FDA dAtabase for Regulatory Grade micrObial Sequences (FDA-ARGOS): Supporting development and validation of Infectious Disease Dx tests.</title>
        <authorList>
            <person name="Damon A."/>
            <person name="Tallon L."/>
            <person name="Sadzewicz L."/>
            <person name="Vavikolanu K."/>
            <person name="Mehta A."/>
            <person name="Aluvathingal J."/>
            <person name="Nadendla S."/>
            <person name="Myers T."/>
            <person name="Yan Y."/>
            <person name="Sichtig H."/>
        </authorList>
    </citation>
    <scope>NUCLEOTIDE SEQUENCE [LARGE SCALE GENOMIC DNA]</scope>
    <source>
        <strain evidence="5 6">FDAARGOS_740</strain>
    </source>
</reference>
<evidence type="ECO:0000259" key="4">
    <source>
        <dbReference type="Pfam" id="PF08341"/>
    </source>
</evidence>
<evidence type="ECO:0000313" key="5">
    <source>
        <dbReference type="EMBL" id="QIX88091.1"/>
    </source>
</evidence>
<dbReference type="Gene3D" id="1.10.150.480">
    <property type="match status" value="1"/>
</dbReference>
<dbReference type="Pfam" id="PF08341">
    <property type="entry name" value="TED"/>
    <property type="match status" value="1"/>
</dbReference>
<keyword evidence="2" id="KW-0472">Membrane</keyword>
<feature type="domain" description="Thioester" evidence="4">
    <location>
        <begin position="70"/>
        <end position="187"/>
    </location>
</feature>
<name>A0ABX6KHH4_9BACL</name>
<evidence type="ECO:0000256" key="1">
    <source>
        <dbReference type="SAM" id="MobiDB-lite"/>
    </source>
</evidence>
<accession>A0ABX6KHH4</accession>
<evidence type="ECO:0000256" key="2">
    <source>
        <dbReference type="SAM" id="Phobius"/>
    </source>
</evidence>
<dbReference type="InterPro" id="IPR023849">
    <property type="entry name" value="TQXA_dom"/>
</dbReference>